<evidence type="ECO:0000313" key="3">
    <source>
        <dbReference type="Proteomes" id="UP000231553"/>
    </source>
</evidence>
<dbReference type="RefSeq" id="WP_205965020.1">
    <property type="nucleotide sequence ID" value="NZ_PGTB01000240.1"/>
</dbReference>
<dbReference type="InterPro" id="IPR034660">
    <property type="entry name" value="DinB/YfiT-like"/>
</dbReference>
<name>A0A2M8IU92_9RHOB</name>
<keyword evidence="3" id="KW-1185">Reference proteome</keyword>
<keyword evidence="2" id="KW-0670">Pyruvate</keyword>
<dbReference type="EMBL" id="PGTB01000240">
    <property type="protein sequence ID" value="PJE34101.1"/>
    <property type="molecule type" value="Genomic_DNA"/>
</dbReference>
<accession>A0A2M8IU92</accession>
<feature type="domain" description="Mycothiol-dependent maleylpyruvate isomerase metal-binding" evidence="1">
    <location>
        <begin position="8"/>
        <end position="87"/>
    </location>
</feature>
<dbReference type="Gene3D" id="1.20.120.450">
    <property type="entry name" value="dinb family like domain"/>
    <property type="match status" value="1"/>
</dbReference>
<reference evidence="2 3" key="1">
    <citation type="journal article" date="2018" name="Int. J. Syst. Evol. Microbiol.">
        <title>Pseudooceanicola lipolyticus sp. nov., a marine alphaproteobacterium, reclassification of Oceanicola flagellatus as Pseudooceanicola flagellatus comb. nov. and emended description of the genus Pseudooceanicola.</title>
        <authorList>
            <person name="Huang M.-M."/>
            <person name="Guo L.-L."/>
            <person name="Wu Y.-H."/>
            <person name="Lai Q.-L."/>
            <person name="Shao Z.-Z."/>
            <person name="Wang C.-S."/>
            <person name="Wu M."/>
            <person name="Xu X.-W."/>
        </authorList>
    </citation>
    <scope>NUCLEOTIDE SEQUENCE [LARGE SCALE GENOMIC DNA]</scope>
    <source>
        <strain evidence="2 3">157</strain>
    </source>
</reference>
<comment type="caution">
    <text evidence="2">The sequence shown here is derived from an EMBL/GenBank/DDBJ whole genome shotgun (WGS) entry which is preliminary data.</text>
</comment>
<feature type="non-terminal residue" evidence="2">
    <location>
        <position position="1"/>
    </location>
</feature>
<keyword evidence="2" id="KW-0413">Isomerase</keyword>
<dbReference type="GO" id="GO:0046872">
    <property type="term" value="F:metal ion binding"/>
    <property type="evidence" value="ECO:0007669"/>
    <property type="project" value="InterPro"/>
</dbReference>
<sequence>TVRAGQPAALYPSAAARQAEIARGATLPDRALRHLFQHSEVHLNVEWRDLSDADWQACGTDLAGQPLPLCDTPYLRARELWLHALDLDAGARLRDMPAEFVAALAAELDTRAGDSAETAVQAHFGAGRRPFGVAGAKLPEDWPY</sequence>
<evidence type="ECO:0000313" key="2">
    <source>
        <dbReference type="EMBL" id="PJE34101.1"/>
    </source>
</evidence>
<evidence type="ECO:0000259" key="1">
    <source>
        <dbReference type="Pfam" id="PF11716"/>
    </source>
</evidence>
<dbReference type="GO" id="GO:0016853">
    <property type="term" value="F:isomerase activity"/>
    <property type="evidence" value="ECO:0007669"/>
    <property type="project" value="UniProtKB-KW"/>
</dbReference>
<gene>
    <name evidence="2" type="ORF">CVM52_24045</name>
</gene>
<protein>
    <submittedName>
        <fullName evidence="2">Maleylpyruvate isomerase</fullName>
    </submittedName>
</protein>
<dbReference type="SUPFAM" id="SSF109854">
    <property type="entry name" value="DinB/YfiT-like putative metalloenzymes"/>
    <property type="match status" value="1"/>
</dbReference>
<dbReference type="AlphaFoldDB" id="A0A2M8IU92"/>
<dbReference type="InterPro" id="IPR024344">
    <property type="entry name" value="MDMPI_metal-binding"/>
</dbReference>
<dbReference type="Pfam" id="PF11716">
    <property type="entry name" value="MDMPI_N"/>
    <property type="match status" value="1"/>
</dbReference>
<proteinExistence type="predicted"/>
<organism evidence="2 3">
    <name type="scientific">Pseudooceanicola lipolyticus</name>
    <dbReference type="NCBI Taxonomy" id="2029104"/>
    <lineage>
        <taxon>Bacteria</taxon>
        <taxon>Pseudomonadati</taxon>
        <taxon>Pseudomonadota</taxon>
        <taxon>Alphaproteobacteria</taxon>
        <taxon>Rhodobacterales</taxon>
        <taxon>Paracoccaceae</taxon>
        <taxon>Pseudooceanicola</taxon>
    </lineage>
</organism>
<dbReference type="Proteomes" id="UP000231553">
    <property type="component" value="Unassembled WGS sequence"/>
</dbReference>